<organism evidence="3 4">
    <name type="scientific">Sphingomonas xanthus</name>
    <dbReference type="NCBI Taxonomy" id="2594473"/>
    <lineage>
        <taxon>Bacteria</taxon>
        <taxon>Pseudomonadati</taxon>
        <taxon>Pseudomonadota</taxon>
        <taxon>Alphaproteobacteria</taxon>
        <taxon>Sphingomonadales</taxon>
        <taxon>Sphingomonadaceae</taxon>
        <taxon>Sphingomonas</taxon>
    </lineage>
</organism>
<dbReference type="PANTHER" id="PTHR43265:SF1">
    <property type="entry name" value="ESTERASE ESTD"/>
    <property type="match status" value="1"/>
</dbReference>
<name>A0A516IRT3_9SPHN</name>
<accession>A0A516IRT3</accession>
<dbReference type="KEGG" id="sxa:FMM02_06440"/>
<feature type="chain" id="PRO_5021765668" evidence="1">
    <location>
        <begin position="19"/>
        <end position="306"/>
    </location>
</feature>
<dbReference type="RefSeq" id="WP_147494083.1">
    <property type="nucleotide sequence ID" value="NZ_CP041659.1"/>
</dbReference>
<proteinExistence type="predicted"/>
<dbReference type="OrthoDB" id="9809549at2"/>
<keyword evidence="1" id="KW-0732">Signal</keyword>
<evidence type="ECO:0000256" key="1">
    <source>
        <dbReference type="SAM" id="SignalP"/>
    </source>
</evidence>
<keyword evidence="4" id="KW-1185">Reference proteome</keyword>
<dbReference type="Pfam" id="PF12697">
    <property type="entry name" value="Abhydrolase_6"/>
    <property type="match status" value="1"/>
</dbReference>
<evidence type="ECO:0000313" key="3">
    <source>
        <dbReference type="EMBL" id="QDP19632.1"/>
    </source>
</evidence>
<dbReference type="Gene3D" id="3.40.50.1820">
    <property type="entry name" value="alpha/beta hydrolase"/>
    <property type="match status" value="1"/>
</dbReference>
<dbReference type="AlphaFoldDB" id="A0A516IRT3"/>
<evidence type="ECO:0000313" key="4">
    <source>
        <dbReference type="Proteomes" id="UP000321857"/>
    </source>
</evidence>
<evidence type="ECO:0000259" key="2">
    <source>
        <dbReference type="Pfam" id="PF12697"/>
    </source>
</evidence>
<dbReference type="SUPFAM" id="SSF53474">
    <property type="entry name" value="alpha/beta-Hydrolases"/>
    <property type="match status" value="1"/>
</dbReference>
<dbReference type="InterPro" id="IPR029058">
    <property type="entry name" value="AB_hydrolase_fold"/>
</dbReference>
<protein>
    <submittedName>
        <fullName evidence="3">Lysophospholipase</fullName>
    </submittedName>
</protein>
<dbReference type="Proteomes" id="UP000321857">
    <property type="component" value="Chromosome"/>
</dbReference>
<dbReference type="EMBL" id="CP041659">
    <property type="protein sequence ID" value="QDP19632.1"/>
    <property type="molecule type" value="Genomic_DNA"/>
</dbReference>
<dbReference type="GO" id="GO:0052689">
    <property type="term" value="F:carboxylic ester hydrolase activity"/>
    <property type="evidence" value="ECO:0007669"/>
    <property type="project" value="TreeGrafter"/>
</dbReference>
<gene>
    <name evidence="3" type="ORF">FMM02_06440</name>
</gene>
<dbReference type="InterPro" id="IPR000073">
    <property type="entry name" value="AB_hydrolase_1"/>
</dbReference>
<dbReference type="PANTHER" id="PTHR43265">
    <property type="entry name" value="ESTERASE ESTD"/>
    <property type="match status" value="1"/>
</dbReference>
<dbReference type="InterPro" id="IPR053145">
    <property type="entry name" value="AB_hydrolase_Est10"/>
</dbReference>
<sequence length="306" mass="31091">MLTLLLAATAATSTPVTAPGPSGPLAGTFIDAGARSPVVLIIPGSGPTDRDGNSPLGVTAGSYRLLAEALAERGVSSVRVDKRGMFGSKNALANANQVTIADYAADVRSWIGAIRTRSSSSCLWIAGHSEGGLVALKAAQDSAGICGVIALAAPGRPVGIALREQLKANPNNAPLLDQALAAVDSIEAGKQVDPASLHPALLPLFNEQVQPYLRDLLSHDPARLAASLDVPLLVIHAEADLQIARADADALAAAKPDAKLSLIAGANHVLKIPAGTDRAANMASYGDASLPLAPGIADAIAAFVRR</sequence>
<reference evidence="3 4" key="1">
    <citation type="submission" date="2019-07" db="EMBL/GenBank/DDBJ databases">
        <title>Sphingomonas AE3 Genome sequencing and assembly.</title>
        <authorList>
            <person name="Kim H."/>
        </authorList>
    </citation>
    <scope>NUCLEOTIDE SEQUENCE [LARGE SCALE GENOMIC DNA]</scope>
    <source>
        <strain evidence="3 4">AE3</strain>
    </source>
</reference>
<feature type="domain" description="AB hydrolase-1" evidence="2">
    <location>
        <begin position="39"/>
        <end position="269"/>
    </location>
</feature>
<feature type="signal peptide" evidence="1">
    <location>
        <begin position="1"/>
        <end position="18"/>
    </location>
</feature>